<evidence type="ECO:0000259" key="3">
    <source>
        <dbReference type="Pfam" id="PF19305"/>
    </source>
</evidence>
<dbReference type="Gene3D" id="3.30.1330.120">
    <property type="entry name" value="2-methylcitrate dehydratase PrpD"/>
    <property type="match status" value="1"/>
</dbReference>
<feature type="domain" description="MmgE/PrpD N-terminal" evidence="2">
    <location>
        <begin position="8"/>
        <end position="243"/>
    </location>
</feature>
<sequence length="450" mass="46501">MTELTRLLAAHAANFAADGVPAPVADALALNLADGLAAIIGGSDAPGVGAVANLLAAQSASGEARRIAAAGRYPAIVAAQINATAGHALDFDDTLDEGGGMHAGALVHSAALAVADELGGVSGAAYTSAVSVGLDIAVRLALSATQDFGWHRTSAFGVFGVVGAVGRLLKLTEGEFVNAFGIAYSQASGNRQCIADGALSKRLQAGFAARDGIIAVQLARAGLTGASRAFEGADGFFNLYQRGAFDPEVILGGLGETLRSDRISLKPYPCGRNLHALLDAVFAARARHEGRVIDRIEVFVPERAARLARTGWPAHVVEAQFSVPFVVALATAEGHTELPAFDAPDTVSDTVRALAGKVSIHAREGTESDRIAFHYEDGTPHIEQIAATALGHPSRPLAPEAVRTKLRSANRFSGVPIDEGTLDRIFDLALGLPSLSSTRQITDALNDQTA</sequence>
<dbReference type="InterPro" id="IPR042188">
    <property type="entry name" value="MmgE/PrpD_sf_2"/>
</dbReference>
<evidence type="ECO:0000313" key="5">
    <source>
        <dbReference type="Proteomes" id="UP001597124"/>
    </source>
</evidence>
<dbReference type="EMBL" id="JBHTIK010000005">
    <property type="protein sequence ID" value="MFD0848697.1"/>
    <property type="molecule type" value="Genomic_DNA"/>
</dbReference>
<evidence type="ECO:0000259" key="2">
    <source>
        <dbReference type="Pfam" id="PF03972"/>
    </source>
</evidence>
<name>A0ABW3C3J7_SPHXN</name>
<proteinExistence type="inferred from homology"/>
<comment type="similarity">
    <text evidence="1">Belongs to the PrpD family.</text>
</comment>
<dbReference type="Pfam" id="PF03972">
    <property type="entry name" value="MmgE_PrpD_N"/>
    <property type="match status" value="1"/>
</dbReference>
<accession>A0ABW3C3J7</accession>
<evidence type="ECO:0000256" key="1">
    <source>
        <dbReference type="ARBA" id="ARBA00006174"/>
    </source>
</evidence>
<reference evidence="5" key="1">
    <citation type="journal article" date="2019" name="Int. J. Syst. Evol. Microbiol.">
        <title>The Global Catalogue of Microorganisms (GCM) 10K type strain sequencing project: providing services to taxonomists for standard genome sequencing and annotation.</title>
        <authorList>
            <consortium name="The Broad Institute Genomics Platform"/>
            <consortium name="The Broad Institute Genome Sequencing Center for Infectious Disease"/>
            <person name="Wu L."/>
            <person name="Ma J."/>
        </authorList>
    </citation>
    <scope>NUCLEOTIDE SEQUENCE [LARGE SCALE GENOMIC DNA]</scope>
    <source>
        <strain evidence="5">CCUG 52537</strain>
    </source>
</reference>
<dbReference type="Proteomes" id="UP001597124">
    <property type="component" value="Unassembled WGS sequence"/>
</dbReference>
<dbReference type="PANTHER" id="PTHR16943:SF8">
    <property type="entry name" value="2-METHYLCITRATE DEHYDRATASE"/>
    <property type="match status" value="1"/>
</dbReference>
<dbReference type="InterPro" id="IPR045337">
    <property type="entry name" value="MmgE_PrpD_C"/>
</dbReference>
<dbReference type="Gene3D" id="1.10.4100.10">
    <property type="entry name" value="2-methylcitrate dehydratase PrpD"/>
    <property type="match status" value="1"/>
</dbReference>
<evidence type="ECO:0000313" key="4">
    <source>
        <dbReference type="EMBL" id="MFD0848697.1"/>
    </source>
</evidence>
<dbReference type="Pfam" id="PF19305">
    <property type="entry name" value="MmgE_PrpD_C"/>
    <property type="match status" value="1"/>
</dbReference>
<gene>
    <name evidence="4" type="ORF">ACFQ00_10225</name>
</gene>
<dbReference type="InterPro" id="IPR045336">
    <property type="entry name" value="MmgE_PrpD_N"/>
</dbReference>
<dbReference type="PANTHER" id="PTHR16943">
    <property type="entry name" value="2-METHYLCITRATE DEHYDRATASE-RELATED"/>
    <property type="match status" value="1"/>
</dbReference>
<keyword evidence="5" id="KW-1185">Reference proteome</keyword>
<dbReference type="InterPro" id="IPR036148">
    <property type="entry name" value="MmgE/PrpD_sf"/>
</dbReference>
<dbReference type="InterPro" id="IPR042183">
    <property type="entry name" value="MmgE/PrpD_sf_1"/>
</dbReference>
<dbReference type="RefSeq" id="WP_381489899.1">
    <property type="nucleotide sequence ID" value="NZ_JBHTIK010000005.1"/>
</dbReference>
<dbReference type="InterPro" id="IPR005656">
    <property type="entry name" value="MmgE_PrpD"/>
</dbReference>
<organism evidence="4 5">
    <name type="scientific">Sphingosinicella xenopeptidilytica</name>
    <dbReference type="NCBI Taxonomy" id="364098"/>
    <lineage>
        <taxon>Bacteria</taxon>
        <taxon>Pseudomonadati</taxon>
        <taxon>Pseudomonadota</taxon>
        <taxon>Alphaproteobacteria</taxon>
        <taxon>Sphingomonadales</taxon>
        <taxon>Sphingosinicellaceae</taxon>
        <taxon>Sphingosinicella</taxon>
    </lineage>
</organism>
<comment type="caution">
    <text evidence="4">The sequence shown here is derived from an EMBL/GenBank/DDBJ whole genome shotgun (WGS) entry which is preliminary data.</text>
</comment>
<dbReference type="SUPFAM" id="SSF103378">
    <property type="entry name" value="2-methylcitrate dehydratase PrpD"/>
    <property type="match status" value="1"/>
</dbReference>
<protein>
    <submittedName>
        <fullName evidence="4">MmgE/PrpD family protein</fullName>
    </submittedName>
</protein>
<feature type="domain" description="MmgE/PrpD C-terminal" evidence="3">
    <location>
        <begin position="268"/>
        <end position="409"/>
    </location>
</feature>